<dbReference type="RefSeq" id="WP_277864633.1">
    <property type="nucleotide sequence ID" value="NZ_JARRAG010000005.1"/>
</dbReference>
<dbReference type="InterPro" id="IPR010093">
    <property type="entry name" value="SinI_DNA-bd"/>
</dbReference>
<dbReference type="GO" id="GO:0003677">
    <property type="term" value="F:DNA binding"/>
    <property type="evidence" value="ECO:0007669"/>
    <property type="project" value="UniProtKB-KW"/>
</dbReference>
<sequence>MQLLNGNEVITPSKADAALAEESGRKLAAHLDRDAELRLEVKGTKEELKLPATALRLLVRVLAELGRGNAITLTPLRAELTTQQAADLLNVSRPHLVKLLDEGAMPSTKVGSHRRVLLTNLMAYREEWHAKRHATLDELAALSQDLEMGY</sequence>
<dbReference type="Proteomes" id="UP001216907">
    <property type="component" value="Unassembled WGS sequence"/>
</dbReference>
<dbReference type="InterPro" id="IPR041657">
    <property type="entry name" value="HTH_17"/>
</dbReference>
<name>A0ABT6FL47_9BACT</name>
<dbReference type="NCBIfam" id="TIGR01764">
    <property type="entry name" value="excise"/>
    <property type="match status" value="1"/>
</dbReference>
<gene>
    <name evidence="2" type="ORF">PZE19_31450</name>
</gene>
<dbReference type="EMBL" id="JARRAG010000005">
    <property type="protein sequence ID" value="MDG3008307.1"/>
    <property type="molecule type" value="Genomic_DNA"/>
</dbReference>
<evidence type="ECO:0000259" key="1">
    <source>
        <dbReference type="Pfam" id="PF12728"/>
    </source>
</evidence>
<accession>A0ABT6FL47</accession>
<comment type="caution">
    <text evidence="2">The sequence shown here is derived from an EMBL/GenBank/DDBJ whole genome shotgun (WGS) entry which is preliminary data.</text>
</comment>
<organism evidence="2 3">
    <name type="scientific">Paludisphaera mucosa</name>
    <dbReference type="NCBI Taxonomy" id="3030827"/>
    <lineage>
        <taxon>Bacteria</taxon>
        <taxon>Pseudomonadati</taxon>
        <taxon>Planctomycetota</taxon>
        <taxon>Planctomycetia</taxon>
        <taxon>Isosphaerales</taxon>
        <taxon>Isosphaeraceae</taxon>
        <taxon>Paludisphaera</taxon>
    </lineage>
</organism>
<proteinExistence type="predicted"/>
<protein>
    <submittedName>
        <fullName evidence="2">Excisionase family DNA-binding protein</fullName>
    </submittedName>
</protein>
<evidence type="ECO:0000313" key="2">
    <source>
        <dbReference type="EMBL" id="MDG3008307.1"/>
    </source>
</evidence>
<dbReference type="Pfam" id="PF12728">
    <property type="entry name" value="HTH_17"/>
    <property type="match status" value="1"/>
</dbReference>
<keyword evidence="3" id="KW-1185">Reference proteome</keyword>
<reference evidence="2 3" key="1">
    <citation type="submission" date="2023-03" db="EMBL/GenBank/DDBJ databases">
        <title>Paludisphaera mucosa sp. nov. a novel planctomycete from northern fen.</title>
        <authorList>
            <person name="Ivanova A."/>
        </authorList>
    </citation>
    <scope>NUCLEOTIDE SEQUENCE [LARGE SCALE GENOMIC DNA]</scope>
    <source>
        <strain evidence="2 3">Pla2</strain>
    </source>
</reference>
<keyword evidence="2" id="KW-0238">DNA-binding</keyword>
<evidence type="ECO:0000313" key="3">
    <source>
        <dbReference type="Proteomes" id="UP001216907"/>
    </source>
</evidence>
<feature type="domain" description="Helix-turn-helix" evidence="1">
    <location>
        <begin position="80"/>
        <end position="127"/>
    </location>
</feature>